<gene>
    <name evidence="10" type="primary">mscS</name>
    <name evidence="10" type="ORF">BGLFYP119_00342</name>
</gene>
<accession>A0A6N2QZ11</accession>
<dbReference type="InterPro" id="IPR011014">
    <property type="entry name" value="MscS_channel_TM-2"/>
</dbReference>
<feature type="domain" description="Mechanosensitive ion channel MscS C-terminal" evidence="9">
    <location>
        <begin position="212"/>
        <end position="294"/>
    </location>
</feature>
<proteinExistence type="inferred from homology"/>
<dbReference type="InterPro" id="IPR006686">
    <property type="entry name" value="MscS_channel_CS"/>
</dbReference>
<dbReference type="PROSITE" id="PS01246">
    <property type="entry name" value="UPF0003"/>
    <property type="match status" value="1"/>
</dbReference>
<keyword evidence="4 7" id="KW-0812">Transmembrane</keyword>
<dbReference type="SUPFAM" id="SSF82861">
    <property type="entry name" value="Mechanosensitive channel protein MscS (YggB), transmembrane region"/>
    <property type="match status" value="1"/>
</dbReference>
<comment type="similarity">
    <text evidence="2">Belongs to the MscS (TC 1.A.23) family.</text>
</comment>
<evidence type="ECO:0000256" key="2">
    <source>
        <dbReference type="ARBA" id="ARBA00008017"/>
    </source>
</evidence>
<organism evidence="10">
    <name type="scientific">Blautia glucerasea</name>
    <dbReference type="NCBI Taxonomy" id="536633"/>
    <lineage>
        <taxon>Bacteria</taxon>
        <taxon>Bacillati</taxon>
        <taxon>Bacillota</taxon>
        <taxon>Clostridia</taxon>
        <taxon>Lachnospirales</taxon>
        <taxon>Lachnospiraceae</taxon>
        <taxon>Blautia</taxon>
    </lineage>
</organism>
<keyword evidence="3" id="KW-1003">Cell membrane</keyword>
<evidence type="ECO:0000256" key="3">
    <source>
        <dbReference type="ARBA" id="ARBA00022475"/>
    </source>
</evidence>
<dbReference type="GO" id="GO:0008381">
    <property type="term" value="F:mechanosensitive monoatomic ion channel activity"/>
    <property type="evidence" value="ECO:0007669"/>
    <property type="project" value="InterPro"/>
</dbReference>
<dbReference type="Pfam" id="PF00924">
    <property type="entry name" value="MS_channel_2nd"/>
    <property type="match status" value="1"/>
</dbReference>
<keyword evidence="5 7" id="KW-1133">Transmembrane helix</keyword>
<comment type="subcellular location">
    <subcellularLocation>
        <location evidence="1">Cell membrane</location>
        <topology evidence="1">Multi-pass membrane protein</topology>
    </subcellularLocation>
</comment>
<dbReference type="InterPro" id="IPR045275">
    <property type="entry name" value="MscS_archaea/bacteria_type"/>
</dbReference>
<name>A0A6N2QZ11_9FIRM</name>
<evidence type="ECO:0000256" key="7">
    <source>
        <dbReference type="SAM" id="Phobius"/>
    </source>
</evidence>
<dbReference type="InterPro" id="IPR049278">
    <property type="entry name" value="MS_channel_C"/>
</dbReference>
<dbReference type="Gene3D" id="2.30.30.60">
    <property type="match status" value="1"/>
</dbReference>
<dbReference type="Gene3D" id="3.30.70.100">
    <property type="match status" value="1"/>
</dbReference>
<keyword evidence="6 7" id="KW-0472">Membrane</keyword>
<dbReference type="Pfam" id="PF21082">
    <property type="entry name" value="MS_channel_3rd"/>
    <property type="match status" value="1"/>
</dbReference>
<dbReference type="GO" id="GO:0005886">
    <property type="term" value="C:plasma membrane"/>
    <property type="evidence" value="ECO:0007669"/>
    <property type="project" value="UniProtKB-SubCell"/>
</dbReference>
<dbReference type="InterPro" id="IPR006685">
    <property type="entry name" value="MscS_channel_2nd"/>
</dbReference>
<dbReference type="SUPFAM" id="SSF82689">
    <property type="entry name" value="Mechanosensitive channel protein MscS (YggB), C-terminal domain"/>
    <property type="match status" value="1"/>
</dbReference>
<feature type="transmembrane region" description="Helical" evidence="7">
    <location>
        <begin position="121"/>
        <end position="149"/>
    </location>
</feature>
<dbReference type="Gene3D" id="1.10.287.1260">
    <property type="match status" value="1"/>
</dbReference>
<evidence type="ECO:0000256" key="1">
    <source>
        <dbReference type="ARBA" id="ARBA00004651"/>
    </source>
</evidence>
<evidence type="ECO:0000259" key="8">
    <source>
        <dbReference type="Pfam" id="PF00924"/>
    </source>
</evidence>
<evidence type="ECO:0000256" key="6">
    <source>
        <dbReference type="ARBA" id="ARBA00023136"/>
    </source>
</evidence>
<dbReference type="InterPro" id="IPR023408">
    <property type="entry name" value="MscS_beta-dom_sf"/>
</dbReference>
<reference evidence="10" key="1">
    <citation type="submission" date="2019-11" db="EMBL/GenBank/DDBJ databases">
        <authorList>
            <person name="Feng L."/>
        </authorList>
    </citation>
    <scope>NUCLEOTIDE SEQUENCE</scope>
    <source>
        <strain evidence="10">BgluceraseaLFYP119</strain>
    </source>
</reference>
<evidence type="ECO:0000259" key="9">
    <source>
        <dbReference type="Pfam" id="PF21082"/>
    </source>
</evidence>
<evidence type="ECO:0000256" key="4">
    <source>
        <dbReference type="ARBA" id="ARBA00022692"/>
    </source>
</evidence>
<evidence type="ECO:0000256" key="5">
    <source>
        <dbReference type="ARBA" id="ARBA00022989"/>
    </source>
</evidence>
<evidence type="ECO:0000313" key="10">
    <source>
        <dbReference type="EMBL" id="VYS73448.1"/>
    </source>
</evidence>
<dbReference type="InterPro" id="IPR011066">
    <property type="entry name" value="MscS_channel_C_sf"/>
</dbReference>
<dbReference type="AlphaFoldDB" id="A0A6N2QZ11"/>
<dbReference type="EMBL" id="CACRST010000006">
    <property type="protein sequence ID" value="VYS73448.1"/>
    <property type="molecule type" value="Genomic_DNA"/>
</dbReference>
<feature type="transmembrane region" description="Helical" evidence="7">
    <location>
        <begin position="83"/>
        <end position="109"/>
    </location>
</feature>
<sequence>MDASSVSETVQKVDESLSEMGLDGVKEDVKDILNFKEYMSEQLPSIVGFGIKVVLAVLAFFVGRKLISLAIRFLKRSLEKTKVDAGVVQFACSVGKAVLYMMLVFNIAISLGVTESSVAALLGTAGVTIGLALQGGLANLAGGVMLLLFKPFVVGDYIIQDQQNGCEGTVARIEICYTTLLSIDNKKIVVPNGTLSNSTIINVTAKETRKLEIKVGISYESDIQKAKEILQKILLDDPDTKGDKSEMVVFVDELADSAVIMGLRVWVPTDDYWPVKWRLNQKIKEEFDAQGIVIPYNQVDVHLHQK</sequence>
<dbReference type="InterPro" id="IPR010920">
    <property type="entry name" value="LSM_dom_sf"/>
</dbReference>
<dbReference type="PANTHER" id="PTHR30221:SF1">
    <property type="entry name" value="SMALL-CONDUCTANCE MECHANOSENSITIVE CHANNEL"/>
    <property type="match status" value="1"/>
</dbReference>
<feature type="transmembrane region" description="Helical" evidence="7">
    <location>
        <begin position="43"/>
        <end position="62"/>
    </location>
</feature>
<feature type="domain" description="Mechanosensitive ion channel MscS" evidence="8">
    <location>
        <begin position="137"/>
        <end position="204"/>
    </location>
</feature>
<protein>
    <submittedName>
        <fullName evidence="10">Small-conductance mechanosensitive channel</fullName>
    </submittedName>
</protein>
<dbReference type="SUPFAM" id="SSF50182">
    <property type="entry name" value="Sm-like ribonucleoproteins"/>
    <property type="match status" value="1"/>
</dbReference>
<dbReference type="RefSeq" id="WP_297883576.1">
    <property type="nucleotide sequence ID" value="NZ_CACRST010000006.1"/>
</dbReference>
<dbReference type="PANTHER" id="PTHR30221">
    <property type="entry name" value="SMALL-CONDUCTANCE MECHANOSENSITIVE CHANNEL"/>
    <property type="match status" value="1"/>
</dbReference>